<organism evidence="3">
    <name type="scientific">Haptolina ericina</name>
    <dbReference type="NCBI Taxonomy" id="156174"/>
    <lineage>
        <taxon>Eukaryota</taxon>
        <taxon>Haptista</taxon>
        <taxon>Haptophyta</taxon>
        <taxon>Prymnesiophyceae</taxon>
        <taxon>Prymnesiales</taxon>
        <taxon>Prymnesiaceae</taxon>
        <taxon>Haptolina</taxon>
    </lineage>
</organism>
<dbReference type="AlphaFoldDB" id="A0A7S3BKG4"/>
<dbReference type="PROSITE" id="PS00061">
    <property type="entry name" value="ADH_SHORT"/>
    <property type="match status" value="1"/>
</dbReference>
<reference evidence="3" key="1">
    <citation type="submission" date="2021-01" db="EMBL/GenBank/DDBJ databases">
        <authorList>
            <person name="Corre E."/>
            <person name="Pelletier E."/>
            <person name="Niang G."/>
            <person name="Scheremetjew M."/>
            <person name="Finn R."/>
            <person name="Kale V."/>
            <person name="Holt S."/>
            <person name="Cochrane G."/>
            <person name="Meng A."/>
            <person name="Brown T."/>
            <person name="Cohen L."/>
        </authorList>
    </citation>
    <scope>NUCLEOTIDE SEQUENCE</scope>
    <source>
        <strain evidence="3">CCMP281</strain>
    </source>
</reference>
<comment type="similarity">
    <text evidence="1">Belongs to the short-chain dehydrogenases/reductases (SDR) family.</text>
</comment>
<evidence type="ECO:0000256" key="1">
    <source>
        <dbReference type="ARBA" id="ARBA00006484"/>
    </source>
</evidence>
<dbReference type="InterPro" id="IPR002347">
    <property type="entry name" value="SDR_fam"/>
</dbReference>
<accession>A0A7S3BKG4</accession>
<dbReference type="Pfam" id="PF00106">
    <property type="entry name" value="adh_short"/>
    <property type="match status" value="1"/>
</dbReference>
<dbReference type="InterPro" id="IPR036291">
    <property type="entry name" value="NAD(P)-bd_dom_sf"/>
</dbReference>
<dbReference type="PANTHER" id="PTHR42901">
    <property type="entry name" value="ALCOHOL DEHYDROGENASE"/>
    <property type="match status" value="1"/>
</dbReference>
<dbReference type="SUPFAM" id="SSF51735">
    <property type="entry name" value="NAD(P)-binding Rossmann-fold domains"/>
    <property type="match status" value="1"/>
</dbReference>
<proteinExistence type="inferred from homology"/>
<dbReference type="InterPro" id="IPR020904">
    <property type="entry name" value="Sc_DH/Rdtase_CS"/>
</dbReference>
<dbReference type="CDD" id="cd05233">
    <property type="entry name" value="SDR_c"/>
    <property type="match status" value="1"/>
</dbReference>
<keyword evidence="2" id="KW-0560">Oxidoreductase</keyword>
<dbReference type="Gene3D" id="3.40.50.720">
    <property type="entry name" value="NAD(P)-binding Rossmann-like Domain"/>
    <property type="match status" value="1"/>
</dbReference>
<dbReference type="GO" id="GO:0016491">
    <property type="term" value="F:oxidoreductase activity"/>
    <property type="evidence" value="ECO:0007669"/>
    <property type="project" value="UniProtKB-KW"/>
</dbReference>
<evidence type="ECO:0000313" key="3">
    <source>
        <dbReference type="EMBL" id="CAE0136286.1"/>
    </source>
</evidence>
<protein>
    <submittedName>
        <fullName evidence="3">Uncharacterized protein</fullName>
    </submittedName>
</protein>
<name>A0A7S3BKG4_9EUKA</name>
<sequence>MYFVLNSIVPLLLGSQDLKKKYGATWGLVTGSSSGIGKELARKLLYQGIDVILVARDEPVFDETVADLRKLFPNRQVLQVGANLSEANGTWMENVKAAVGDKSVQVVFLNAGYIVTGMFEQNEAGAHLANLHCNLTANVHLCHYLYSRMLAKAQRGCVVFTSSSASYIPNPFAVLYGTTKAAVSAFAASLAVEGRARGIHVHAIHPSPVNSRFSSGGGNSVKVRKIDAMDQFYKFASGPEVLPDKFFSHIGRGAVVADLGGVSMMLRMVVHVLGYNLMAFATAVTAPLMPDYQNNVAKAKKS</sequence>
<evidence type="ECO:0000256" key="2">
    <source>
        <dbReference type="ARBA" id="ARBA00023002"/>
    </source>
</evidence>
<gene>
    <name evidence="3" type="ORF">HERI1096_LOCUS31161</name>
</gene>
<dbReference type="EMBL" id="HBHX01056499">
    <property type="protein sequence ID" value="CAE0136286.1"/>
    <property type="molecule type" value="Transcribed_RNA"/>
</dbReference>
<dbReference type="PANTHER" id="PTHR42901:SF1">
    <property type="entry name" value="ALCOHOL DEHYDROGENASE"/>
    <property type="match status" value="1"/>
</dbReference>
<dbReference type="PRINTS" id="PR00081">
    <property type="entry name" value="GDHRDH"/>
</dbReference>